<dbReference type="AlphaFoldDB" id="A0A2P9HPT6"/>
<sequence length="38" mass="4078">MSACFGASHGSLPFANCNDTLRQNGPKGNRAAESWRPE</sequence>
<feature type="region of interest" description="Disordered" evidence="1">
    <location>
        <begin position="1"/>
        <end position="38"/>
    </location>
</feature>
<protein>
    <submittedName>
        <fullName evidence="2">Uncharacterized protein</fullName>
    </submittedName>
</protein>
<evidence type="ECO:0000256" key="1">
    <source>
        <dbReference type="SAM" id="MobiDB-lite"/>
    </source>
</evidence>
<dbReference type="Proteomes" id="UP000246073">
    <property type="component" value="Unassembled WGS sequence"/>
</dbReference>
<dbReference type="EMBL" id="OOFM01000005">
    <property type="protein sequence ID" value="SPL66099.1"/>
    <property type="molecule type" value="Genomic_DNA"/>
</dbReference>
<evidence type="ECO:0000313" key="3">
    <source>
        <dbReference type="Proteomes" id="UP000246073"/>
    </source>
</evidence>
<evidence type="ECO:0000313" key="2">
    <source>
        <dbReference type="EMBL" id="SPL66099.1"/>
    </source>
</evidence>
<proteinExistence type="predicted"/>
<accession>A0A2P9HPT6</accession>
<gene>
    <name evidence="2" type="ORF">OHAE_1966</name>
</gene>
<organism evidence="2 3">
    <name type="scientific">Ochrobactrum soli</name>
    <dbReference type="NCBI Taxonomy" id="2448455"/>
    <lineage>
        <taxon>Bacteria</taxon>
        <taxon>Pseudomonadati</taxon>
        <taxon>Pseudomonadota</taxon>
        <taxon>Alphaproteobacteria</taxon>
        <taxon>Hyphomicrobiales</taxon>
        <taxon>Brucellaceae</taxon>
        <taxon>Brucella/Ochrobactrum group</taxon>
        <taxon>Ochrobactrum</taxon>
    </lineage>
</organism>
<name>A0A2P9HPT6_9HYPH</name>
<reference evidence="3" key="1">
    <citation type="submission" date="2017-12" db="EMBL/GenBank/DDBJ databases">
        <authorList>
            <person name="Diaz M."/>
        </authorList>
    </citation>
    <scope>NUCLEOTIDE SEQUENCE [LARGE SCALE GENOMIC DNA]</scope>
    <source>
        <strain evidence="3">FI11154</strain>
    </source>
</reference>